<dbReference type="Pfam" id="PF00512">
    <property type="entry name" value="HisKA"/>
    <property type="match status" value="1"/>
</dbReference>
<dbReference type="EC" id="2.7.13.3" evidence="3"/>
<evidence type="ECO:0000256" key="10">
    <source>
        <dbReference type="ARBA" id="ARBA00022840"/>
    </source>
</evidence>
<dbReference type="SUPFAM" id="SSF158472">
    <property type="entry name" value="HAMP domain-like"/>
    <property type="match status" value="1"/>
</dbReference>
<evidence type="ECO:0000259" key="15">
    <source>
        <dbReference type="PROSITE" id="PS50109"/>
    </source>
</evidence>
<organism evidence="17 18">
    <name type="scientific">Cohnella xylanilytica</name>
    <dbReference type="NCBI Taxonomy" id="557555"/>
    <lineage>
        <taxon>Bacteria</taxon>
        <taxon>Bacillati</taxon>
        <taxon>Bacillota</taxon>
        <taxon>Bacilli</taxon>
        <taxon>Bacillales</taxon>
        <taxon>Paenibacillaceae</taxon>
        <taxon>Cohnella</taxon>
    </lineage>
</organism>
<dbReference type="SUPFAM" id="SSF55874">
    <property type="entry name" value="ATPase domain of HSP90 chaperone/DNA topoisomerase II/histidine kinase"/>
    <property type="match status" value="1"/>
</dbReference>
<dbReference type="FunFam" id="3.30.565.10:FF:000006">
    <property type="entry name" value="Sensor histidine kinase WalK"/>
    <property type="match status" value="1"/>
</dbReference>
<keyword evidence="9" id="KW-0418">Kinase</keyword>
<keyword evidence="5" id="KW-0597">Phosphoprotein</keyword>
<proteinExistence type="predicted"/>
<dbReference type="GO" id="GO:0000155">
    <property type="term" value="F:phosphorelay sensor kinase activity"/>
    <property type="evidence" value="ECO:0007669"/>
    <property type="project" value="InterPro"/>
</dbReference>
<comment type="subcellular location">
    <subcellularLocation>
        <location evidence="2">Cell membrane</location>
        <topology evidence="2">Multi-pass membrane protein</topology>
    </subcellularLocation>
</comment>
<evidence type="ECO:0000256" key="14">
    <source>
        <dbReference type="SAM" id="Phobius"/>
    </source>
</evidence>
<evidence type="ECO:0000256" key="11">
    <source>
        <dbReference type="ARBA" id="ARBA00022989"/>
    </source>
</evidence>
<comment type="caution">
    <text evidence="17">The sequence shown here is derived from an EMBL/GenBank/DDBJ whole genome shotgun (WGS) entry which is preliminary data.</text>
</comment>
<dbReference type="PANTHER" id="PTHR45436">
    <property type="entry name" value="SENSOR HISTIDINE KINASE YKOH"/>
    <property type="match status" value="1"/>
</dbReference>
<feature type="domain" description="HAMP" evidence="16">
    <location>
        <begin position="168"/>
        <end position="220"/>
    </location>
</feature>
<dbReference type="InterPro" id="IPR050428">
    <property type="entry name" value="TCS_sensor_his_kinase"/>
</dbReference>
<evidence type="ECO:0000256" key="5">
    <source>
        <dbReference type="ARBA" id="ARBA00022553"/>
    </source>
</evidence>
<dbReference type="SMART" id="SM00304">
    <property type="entry name" value="HAMP"/>
    <property type="match status" value="1"/>
</dbReference>
<dbReference type="PROSITE" id="PS50885">
    <property type="entry name" value="HAMP"/>
    <property type="match status" value="1"/>
</dbReference>
<name>A0A841TTJ8_9BACL</name>
<feature type="domain" description="Histidine kinase" evidence="15">
    <location>
        <begin position="228"/>
        <end position="444"/>
    </location>
</feature>
<evidence type="ECO:0000256" key="8">
    <source>
        <dbReference type="ARBA" id="ARBA00022741"/>
    </source>
</evidence>
<keyword evidence="18" id="KW-1185">Reference proteome</keyword>
<dbReference type="InterPro" id="IPR005467">
    <property type="entry name" value="His_kinase_dom"/>
</dbReference>
<keyword evidence="12" id="KW-0902">Two-component regulatory system</keyword>
<keyword evidence="7 14" id="KW-0812">Transmembrane</keyword>
<evidence type="ECO:0000256" key="1">
    <source>
        <dbReference type="ARBA" id="ARBA00000085"/>
    </source>
</evidence>
<keyword evidence="8" id="KW-0547">Nucleotide-binding</keyword>
<dbReference type="Gene3D" id="1.10.287.130">
    <property type="match status" value="1"/>
</dbReference>
<evidence type="ECO:0000259" key="16">
    <source>
        <dbReference type="PROSITE" id="PS50885"/>
    </source>
</evidence>
<evidence type="ECO:0000256" key="13">
    <source>
        <dbReference type="ARBA" id="ARBA00023136"/>
    </source>
</evidence>
<keyword evidence="4" id="KW-1003">Cell membrane</keyword>
<dbReference type="SMART" id="SM00387">
    <property type="entry name" value="HATPase_c"/>
    <property type="match status" value="1"/>
</dbReference>
<evidence type="ECO:0000313" key="17">
    <source>
        <dbReference type="EMBL" id="MBB6690408.1"/>
    </source>
</evidence>
<keyword evidence="11 14" id="KW-1133">Transmembrane helix</keyword>
<dbReference type="Pfam" id="PF00672">
    <property type="entry name" value="HAMP"/>
    <property type="match status" value="1"/>
</dbReference>
<dbReference type="SUPFAM" id="SSF47384">
    <property type="entry name" value="Homodimeric domain of signal transducing histidine kinase"/>
    <property type="match status" value="1"/>
</dbReference>
<dbReference type="AlphaFoldDB" id="A0A841TTJ8"/>
<evidence type="ECO:0000313" key="18">
    <source>
        <dbReference type="Proteomes" id="UP000553776"/>
    </source>
</evidence>
<dbReference type="Gene3D" id="3.30.565.10">
    <property type="entry name" value="Histidine kinase-like ATPase, C-terminal domain"/>
    <property type="match status" value="1"/>
</dbReference>
<dbReference type="CDD" id="cd00082">
    <property type="entry name" value="HisKA"/>
    <property type="match status" value="1"/>
</dbReference>
<dbReference type="GO" id="GO:0005524">
    <property type="term" value="F:ATP binding"/>
    <property type="evidence" value="ECO:0007669"/>
    <property type="project" value="UniProtKB-KW"/>
</dbReference>
<keyword evidence="6" id="KW-0808">Transferase</keyword>
<evidence type="ECO:0000256" key="3">
    <source>
        <dbReference type="ARBA" id="ARBA00012438"/>
    </source>
</evidence>
<dbReference type="Pfam" id="PF02518">
    <property type="entry name" value="HATPase_c"/>
    <property type="match status" value="1"/>
</dbReference>
<comment type="catalytic activity">
    <reaction evidence="1">
        <text>ATP + protein L-histidine = ADP + protein N-phospho-L-histidine.</text>
        <dbReference type="EC" id="2.7.13.3"/>
    </reaction>
</comment>
<dbReference type="InterPro" id="IPR003594">
    <property type="entry name" value="HATPase_dom"/>
</dbReference>
<dbReference type="InterPro" id="IPR004358">
    <property type="entry name" value="Sig_transdc_His_kin-like_C"/>
</dbReference>
<dbReference type="InterPro" id="IPR003661">
    <property type="entry name" value="HisK_dim/P_dom"/>
</dbReference>
<evidence type="ECO:0000256" key="4">
    <source>
        <dbReference type="ARBA" id="ARBA00022475"/>
    </source>
</evidence>
<feature type="transmembrane region" description="Helical" evidence="14">
    <location>
        <begin position="136"/>
        <end position="164"/>
    </location>
</feature>
<dbReference type="PROSITE" id="PS50109">
    <property type="entry name" value="HIS_KIN"/>
    <property type="match status" value="1"/>
</dbReference>
<dbReference type="Gene3D" id="6.10.340.10">
    <property type="match status" value="1"/>
</dbReference>
<accession>A0A841TTJ8</accession>
<keyword evidence="10" id="KW-0067">ATP-binding</keyword>
<dbReference type="InterPro" id="IPR003660">
    <property type="entry name" value="HAMP_dom"/>
</dbReference>
<feature type="transmembrane region" description="Helical" evidence="14">
    <location>
        <begin position="7"/>
        <end position="29"/>
    </location>
</feature>
<dbReference type="PANTHER" id="PTHR45436:SF5">
    <property type="entry name" value="SENSOR HISTIDINE KINASE TRCS"/>
    <property type="match status" value="1"/>
</dbReference>
<dbReference type="PRINTS" id="PR00344">
    <property type="entry name" value="BCTRLSENSOR"/>
</dbReference>
<evidence type="ECO:0000256" key="6">
    <source>
        <dbReference type="ARBA" id="ARBA00022679"/>
    </source>
</evidence>
<evidence type="ECO:0000256" key="12">
    <source>
        <dbReference type="ARBA" id="ARBA00023012"/>
    </source>
</evidence>
<sequence>MKLHRKIFWTMAVTVVGISAVFIALTHYVTQRAVGASIHAARAEEAASLASRLSDYYANHNRSWEGVARLDLLASIDRDRPSLLVLDEERRTVLHQGDSPPKQIARLGVREDLALRGEPIGRLYYYDPEVAYFNKIMIGIPISVLFVLIGSGLLLILITLVIAYRLSRWLASPLRALLPPIERLGRGELGVQAPVDANDEYGQIASAFNRMSAKLGEAEKLRRNLSADIAHELRTPLTIIGGKLDDLQQRGRPVPPETLLPLQDELLRLNRLVEDLRTLSLAEAGQLRLNKQDADMADLARRIVQAFEPLAEEKGIAIRLDVSTDRTILFMDPGRMKQVLVNLLANAIRYTPSGGTIEVRLENDADRRLAIAVEDSGIGIAPEHLPHLFDRFYRTDEARDRDGGGTGLGLAIAKQFFLSHEGTIEAESRLNRGTRFIVRLPYLTVP</sequence>
<evidence type="ECO:0000256" key="9">
    <source>
        <dbReference type="ARBA" id="ARBA00022777"/>
    </source>
</evidence>
<keyword evidence="13 14" id="KW-0472">Membrane</keyword>
<dbReference type="SMART" id="SM00388">
    <property type="entry name" value="HisKA"/>
    <property type="match status" value="1"/>
</dbReference>
<dbReference type="InterPro" id="IPR036097">
    <property type="entry name" value="HisK_dim/P_sf"/>
</dbReference>
<evidence type="ECO:0000256" key="2">
    <source>
        <dbReference type="ARBA" id="ARBA00004651"/>
    </source>
</evidence>
<protein>
    <recommendedName>
        <fullName evidence="3">histidine kinase</fullName>
        <ecNumber evidence="3">2.7.13.3</ecNumber>
    </recommendedName>
</protein>
<dbReference type="GO" id="GO:0005886">
    <property type="term" value="C:plasma membrane"/>
    <property type="evidence" value="ECO:0007669"/>
    <property type="project" value="UniProtKB-SubCell"/>
</dbReference>
<reference evidence="17 18" key="1">
    <citation type="submission" date="2020-08" db="EMBL/GenBank/DDBJ databases">
        <title>Cohnella phylogeny.</title>
        <authorList>
            <person name="Dunlap C."/>
        </authorList>
    </citation>
    <scope>NUCLEOTIDE SEQUENCE [LARGE SCALE GENOMIC DNA]</scope>
    <source>
        <strain evidence="17 18">DSM 25239</strain>
    </source>
</reference>
<gene>
    <name evidence="17" type="ORF">H7B90_03240</name>
</gene>
<dbReference type="InterPro" id="IPR036890">
    <property type="entry name" value="HATPase_C_sf"/>
</dbReference>
<dbReference type="RefSeq" id="WP_185134439.1">
    <property type="nucleotide sequence ID" value="NZ_JACJVR010000009.1"/>
</dbReference>
<dbReference type="Proteomes" id="UP000553776">
    <property type="component" value="Unassembled WGS sequence"/>
</dbReference>
<evidence type="ECO:0000256" key="7">
    <source>
        <dbReference type="ARBA" id="ARBA00022692"/>
    </source>
</evidence>
<dbReference type="EMBL" id="JACJVR010000009">
    <property type="protein sequence ID" value="MBB6690408.1"/>
    <property type="molecule type" value="Genomic_DNA"/>
</dbReference>
<dbReference type="CDD" id="cd06225">
    <property type="entry name" value="HAMP"/>
    <property type="match status" value="1"/>
</dbReference>